<sequence length="451" mass="50085">MGFISATGPGHEQNKKVQTVSTESSGSALSFFFLLLYTCLVLIRPQEILPFLFGVPIIMVTTLLCLFTTLLLQRPLRWSPPQTFLMCMLPIISTSALLNGWGTKGIIESKNILISSIVPLFLFATVVSSASRQRKLMVISLIASSLMVHNGWVQQTSYDAFGWTGTQAVANELRRIVYVGIFQDPNDLGMLLVMNIPIIAYFFHRGGFLPKTTCLLLFLAFLYGVYITGSRGTVLGTAALFGFYLLLRYGGTRLIIAGIALGPVFATLISQFGGLSSGEASARSRLYAWYDGVHYLLSNPVFGIGKDNFTDWHGRAAHNSFILVAAELGTLGYTLWGGALALTVYIGYKIFKLPLERFANHPDRAVIVDEIKINTALFFSMIAYLATAFFLSRSYILLLFIFMGMAIASHYRVFKYVPELKSLMSYKVAFYCGMASWVMVFMVYFTLKVSL</sequence>
<feature type="transmembrane region" description="Helical" evidence="5">
    <location>
        <begin position="216"/>
        <end position="247"/>
    </location>
</feature>
<keyword evidence="8" id="KW-1185">Reference proteome</keyword>
<dbReference type="InterPro" id="IPR007016">
    <property type="entry name" value="O-antigen_ligase-rel_domated"/>
</dbReference>
<evidence type="ECO:0000256" key="3">
    <source>
        <dbReference type="ARBA" id="ARBA00022989"/>
    </source>
</evidence>
<comment type="subcellular location">
    <subcellularLocation>
        <location evidence="1">Membrane</location>
        <topology evidence="1">Multi-pass membrane protein</topology>
    </subcellularLocation>
</comment>
<keyword evidence="2 5" id="KW-0812">Transmembrane</keyword>
<feature type="transmembrane region" description="Helical" evidence="5">
    <location>
        <begin position="188"/>
        <end position="204"/>
    </location>
</feature>
<gene>
    <name evidence="7" type="ORF">QWY20_03100</name>
</gene>
<keyword evidence="7" id="KW-0560">Oxidoreductase</keyword>
<feature type="transmembrane region" description="Helical" evidence="5">
    <location>
        <begin position="426"/>
        <end position="447"/>
    </location>
</feature>
<keyword evidence="4 5" id="KW-0472">Membrane</keyword>
<evidence type="ECO:0000256" key="4">
    <source>
        <dbReference type="ARBA" id="ARBA00023136"/>
    </source>
</evidence>
<dbReference type="RefSeq" id="WP_330127570.1">
    <property type="nucleotide sequence ID" value="NZ_JAUHLI010000002.1"/>
</dbReference>
<dbReference type="PANTHER" id="PTHR37422:SF23">
    <property type="entry name" value="TEICHURONIC ACID BIOSYNTHESIS PROTEIN TUAE"/>
    <property type="match status" value="1"/>
</dbReference>
<dbReference type="Pfam" id="PF04932">
    <property type="entry name" value="Wzy_C"/>
    <property type="match status" value="1"/>
</dbReference>
<dbReference type="GO" id="GO:0016491">
    <property type="term" value="F:oxidoreductase activity"/>
    <property type="evidence" value="ECO:0007669"/>
    <property type="project" value="UniProtKB-KW"/>
</dbReference>
<dbReference type="EMBL" id="JAUHLI010000002">
    <property type="protein sequence ID" value="MEE2000429.1"/>
    <property type="molecule type" value="Genomic_DNA"/>
</dbReference>
<feature type="transmembrane region" description="Helical" evidence="5">
    <location>
        <begin position="49"/>
        <end position="72"/>
    </location>
</feature>
<dbReference type="PANTHER" id="PTHR37422">
    <property type="entry name" value="TEICHURONIC ACID BIOSYNTHESIS PROTEIN TUAE"/>
    <property type="match status" value="1"/>
</dbReference>
<organism evidence="7 8">
    <name type="scientific">Alkalimonas cellulosilytica</name>
    <dbReference type="NCBI Taxonomy" id="3058395"/>
    <lineage>
        <taxon>Bacteria</taxon>
        <taxon>Pseudomonadati</taxon>
        <taxon>Pseudomonadota</taxon>
        <taxon>Gammaproteobacteria</taxon>
        <taxon>Alkalimonas</taxon>
    </lineage>
</organism>
<feature type="domain" description="O-antigen ligase-related" evidence="6">
    <location>
        <begin position="217"/>
        <end position="336"/>
    </location>
</feature>
<evidence type="ECO:0000313" key="8">
    <source>
        <dbReference type="Proteomes" id="UP001336314"/>
    </source>
</evidence>
<protein>
    <submittedName>
        <fullName evidence="7">O-antigen ligase family protein</fullName>
    </submittedName>
</protein>
<name>A0ABU7J1Q5_9GAMM</name>
<feature type="transmembrane region" description="Helical" evidence="5">
    <location>
        <begin position="254"/>
        <end position="273"/>
    </location>
</feature>
<comment type="caution">
    <text evidence="7">The sequence shown here is derived from an EMBL/GenBank/DDBJ whole genome shotgun (WGS) entry which is preliminary data.</text>
</comment>
<accession>A0ABU7J1Q5</accession>
<feature type="transmembrane region" description="Helical" evidence="5">
    <location>
        <begin position="84"/>
        <end position="101"/>
    </location>
</feature>
<evidence type="ECO:0000259" key="6">
    <source>
        <dbReference type="Pfam" id="PF04932"/>
    </source>
</evidence>
<dbReference type="GO" id="GO:0016874">
    <property type="term" value="F:ligase activity"/>
    <property type="evidence" value="ECO:0007669"/>
    <property type="project" value="UniProtKB-KW"/>
</dbReference>
<evidence type="ECO:0000313" key="7">
    <source>
        <dbReference type="EMBL" id="MEE2000429.1"/>
    </source>
</evidence>
<feature type="transmembrane region" description="Helical" evidence="5">
    <location>
        <begin position="113"/>
        <end position="131"/>
    </location>
</feature>
<evidence type="ECO:0000256" key="5">
    <source>
        <dbReference type="SAM" id="Phobius"/>
    </source>
</evidence>
<proteinExistence type="predicted"/>
<keyword evidence="7" id="KW-0436">Ligase</keyword>
<keyword evidence="3 5" id="KW-1133">Transmembrane helix</keyword>
<feature type="transmembrane region" description="Helical" evidence="5">
    <location>
        <begin position="25"/>
        <end position="43"/>
    </location>
</feature>
<evidence type="ECO:0000256" key="2">
    <source>
        <dbReference type="ARBA" id="ARBA00022692"/>
    </source>
</evidence>
<dbReference type="InterPro" id="IPR051533">
    <property type="entry name" value="WaaL-like"/>
</dbReference>
<dbReference type="Proteomes" id="UP001336314">
    <property type="component" value="Unassembled WGS sequence"/>
</dbReference>
<evidence type="ECO:0000256" key="1">
    <source>
        <dbReference type="ARBA" id="ARBA00004141"/>
    </source>
</evidence>
<reference evidence="7 8" key="1">
    <citation type="submission" date="2023-07" db="EMBL/GenBank/DDBJ databases">
        <title>Alkalimonas sp., MEB108 novel, alkaliphilic bacterium isolated from Lonar Lake, India.</title>
        <authorList>
            <person name="Joshi A."/>
            <person name="Thite S."/>
        </authorList>
    </citation>
    <scope>NUCLEOTIDE SEQUENCE [LARGE SCALE GENOMIC DNA]</scope>
    <source>
        <strain evidence="7 8">MEB108</strain>
    </source>
</reference>